<evidence type="ECO:0000259" key="1">
    <source>
        <dbReference type="PROSITE" id="PS50006"/>
    </source>
</evidence>
<reference evidence="2 3" key="1">
    <citation type="submission" date="2021-10" db="EMBL/GenBank/DDBJ databases">
        <authorList>
            <person name="Chen M."/>
        </authorList>
    </citation>
    <scope>NUCLEOTIDE SEQUENCE [LARGE SCALE GENOMIC DNA]</scope>
    <source>
        <strain evidence="2 3">H3-26</strain>
    </source>
</reference>
<dbReference type="Gene3D" id="2.60.200.20">
    <property type="match status" value="1"/>
</dbReference>
<evidence type="ECO:0000313" key="3">
    <source>
        <dbReference type="Proteomes" id="UP001198034"/>
    </source>
</evidence>
<dbReference type="EMBL" id="JAJAWG010000003">
    <property type="protein sequence ID" value="MCB5196055.1"/>
    <property type="molecule type" value="Genomic_DNA"/>
</dbReference>
<dbReference type="InterPro" id="IPR008984">
    <property type="entry name" value="SMAD_FHA_dom_sf"/>
</dbReference>
<dbReference type="InterPro" id="IPR000253">
    <property type="entry name" value="FHA_dom"/>
</dbReference>
<gene>
    <name evidence="2" type="ORF">LG219_07145</name>
</gene>
<organism evidence="2 3">
    <name type="scientific">Deefgea salmonis</name>
    <dbReference type="NCBI Taxonomy" id="2875502"/>
    <lineage>
        <taxon>Bacteria</taxon>
        <taxon>Pseudomonadati</taxon>
        <taxon>Pseudomonadota</taxon>
        <taxon>Betaproteobacteria</taxon>
        <taxon>Neisseriales</taxon>
        <taxon>Chitinibacteraceae</taxon>
        <taxon>Deefgea</taxon>
    </lineage>
</organism>
<name>A0ABS8BK13_9NEIS</name>
<dbReference type="Proteomes" id="UP001198034">
    <property type="component" value="Unassembled WGS sequence"/>
</dbReference>
<protein>
    <submittedName>
        <fullName evidence="2">FHA domain-containing protein</fullName>
    </submittedName>
</protein>
<dbReference type="PROSITE" id="PS50006">
    <property type="entry name" value="FHA_DOMAIN"/>
    <property type="match status" value="1"/>
</dbReference>
<proteinExistence type="predicted"/>
<evidence type="ECO:0000313" key="2">
    <source>
        <dbReference type="EMBL" id="MCB5196055.1"/>
    </source>
</evidence>
<dbReference type="PANTHER" id="PTHR23308">
    <property type="entry name" value="NUCLEAR INHIBITOR OF PROTEIN PHOSPHATASE-1"/>
    <property type="match status" value="1"/>
</dbReference>
<dbReference type="CDD" id="cd00060">
    <property type="entry name" value="FHA"/>
    <property type="match status" value="1"/>
</dbReference>
<feature type="domain" description="FHA" evidence="1">
    <location>
        <begin position="23"/>
        <end position="72"/>
    </location>
</feature>
<accession>A0ABS8BK13</accession>
<dbReference type="RefSeq" id="WP_226763833.1">
    <property type="nucleotide sequence ID" value="NZ_JAJAWG010000003.1"/>
</dbReference>
<dbReference type="SUPFAM" id="SSF49879">
    <property type="entry name" value="SMAD/FHA domain"/>
    <property type="match status" value="1"/>
</dbReference>
<dbReference type="SMART" id="SM00240">
    <property type="entry name" value="FHA"/>
    <property type="match status" value="1"/>
</dbReference>
<sequence length="202" mass="22845">MAKLILSFEGKPVKEINLSAQRTLIGRRSSNQIQLDHLAVSGVHAALECIGEDYFIEDQHSKNGTALNGKKIKRSRLNNADEIKIAKYRLQFIQDHAAQSVNEFESTMPMNLHEAPRNALIRVLTGLHAGREFLIDKECCTLSKAGVQVAKILRREEGFFLAHVQGKERPRVNGLLLNALEQQLNEADLIEILDIRMAFFFR</sequence>
<dbReference type="InterPro" id="IPR050923">
    <property type="entry name" value="Cell_Proc_Reg/RNA_Proc"/>
</dbReference>
<keyword evidence="3" id="KW-1185">Reference proteome</keyword>
<comment type="caution">
    <text evidence="2">The sequence shown here is derived from an EMBL/GenBank/DDBJ whole genome shotgun (WGS) entry which is preliminary data.</text>
</comment>
<dbReference type="Pfam" id="PF00498">
    <property type="entry name" value="FHA"/>
    <property type="match status" value="1"/>
</dbReference>